<dbReference type="SUPFAM" id="SSF54593">
    <property type="entry name" value="Glyoxalase/Bleomycin resistance protein/Dihydroxybiphenyl dioxygenase"/>
    <property type="match status" value="1"/>
</dbReference>
<dbReference type="RefSeq" id="WP_123744924.1">
    <property type="nucleotide sequence ID" value="NZ_RJKM01000001.1"/>
</dbReference>
<dbReference type="Pfam" id="PF18029">
    <property type="entry name" value="Glyoxalase_6"/>
    <property type="match status" value="1"/>
</dbReference>
<dbReference type="PANTHER" id="PTHR35908">
    <property type="entry name" value="HYPOTHETICAL FUSION PROTEIN"/>
    <property type="match status" value="1"/>
</dbReference>
<dbReference type="AlphaFoldDB" id="A0A3N1HAC6"/>
<dbReference type="Gene3D" id="3.10.180.10">
    <property type="entry name" value="2,3-Dihydroxybiphenyl 1,2-Dioxygenase, domain 1"/>
    <property type="match status" value="1"/>
</dbReference>
<feature type="domain" description="Glyoxalase-like" evidence="1">
    <location>
        <begin position="8"/>
        <end position="120"/>
    </location>
</feature>
<accession>A0A3N1HAC6</accession>
<organism evidence="2 3">
    <name type="scientific">Saccharothrix texasensis</name>
    <dbReference type="NCBI Taxonomy" id="103734"/>
    <lineage>
        <taxon>Bacteria</taxon>
        <taxon>Bacillati</taxon>
        <taxon>Actinomycetota</taxon>
        <taxon>Actinomycetes</taxon>
        <taxon>Pseudonocardiales</taxon>
        <taxon>Pseudonocardiaceae</taxon>
        <taxon>Saccharothrix</taxon>
    </lineage>
</organism>
<dbReference type="InterPro" id="IPR029068">
    <property type="entry name" value="Glyas_Bleomycin-R_OHBP_Dase"/>
</dbReference>
<evidence type="ECO:0000313" key="3">
    <source>
        <dbReference type="Proteomes" id="UP000268727"/>
    </source>
</evidence>
<dbReference type="EMBL" id="RJKM01000001">
    <property type="protein sequence ID" value="ROP39445.1"/>
    <property type="molecule type" value="Genomic_DNA"/>
</dbReference>
<evidence type="ECO:0000259" key="1">
    <source>
        <dbReference type="Pfam" id="PF18029"/>
    </source>
</evidence>
<keyword evidence="3" id="KW-1185">Reference proteome</keyword>
<dbReference type="PANTHER" id="PTHR35908:SF1">
    <property type="entry name" value="CONSERVED PROTEIN"/>
    <property type="match status" value="1"/>
</dbReference>
<dbReference type="CDD" id="cd06587">
    <property type="entry name" value="VOC"/>
    <property type="match status" value="1"/>
</dbReference>
<comment type="caution">
    <text evidence="2">The sequence shown here is derived from an EMBL/GenBank/DDBJ whole genome shotgun (WGS) entry which is preliminary data.</text>
</comment>
<dbReference type="InterPro" id="IPR041581">
    <property type="entry name" value="Glyoxalase_6"/>
</dbReference>
<dbReference type="Proteomes" id="UP000268727">
    <property type="component" value="Unassembled WGS sequence"/>
</dbReference>
<proteinExistence type="predicted"/>
<protein>
    <recommendedName>
        <fullName evidence="1">Glyoxalase-like domain-containing protein</fullName>
    </recommendedName>
</protein>
<evidence type="ECO:0000313" key="2">
    <source>
        <dbReference type="EMBL" id="ROP39445.1"/>
    </source>
</evidence>
<name>A0A3N1HAC6_9PSEU</name>
<dbReference type="OrthoDB" id="1645442at2"/>
<gene>
    <name evidence="2" type="ORF">EDD40_4832</name>
</gene>
<reference evidence="2 3" key="1">
    <citation type="submission" date="2018-11" db="EMBL/GenBank/DDBJ databases">
        <title>Sequencing the genomes of 1000 actinobacteria strains.</title>
        <authorList>
            <person name="Klenk H.-P."/>
        </authorList>
    </citation>
    <scope>NUCLEOTIDE SEQUENCE [LARGE SCALE GENOMIC DNA]</scope>
    <source>
        <strain evidence="2 3">DSM 44231</strain>
    </source>
</reference>
<sequence length="122" mass="13783">MVGVLQCVVLDCPEPRVLAAFYQSVLGGEVDRPDRRWGLDDEWSTLHTDSIVLGFQRVAEYVAPQWPDPRRPQQFHLDVGVEDLGVAKTEVLRSGATLLDDSHEVWWVFADPAGHPFCLVRE</sequence>